<evidence type="ECO:0000256" key="6">
    <source>
        <dbReference type="ARBA" id="ARBA00029433"/>
    </source>
</evidence>
<dbReference type="Proteomes" id="UP000241890">
    <property type="component" value="Unassembled WGS sequence"/>
</dbReference>
<organism evidence="12 13">
    <name type="scientific">Hondaea fermentalgiana</name>
    <dbReference type="NCBI Taxonomy" id="2315210"/>
    <lineage>
        <taxon>Eukaryota</taxon>
        <taxon>Sar</taxon>
        <taxon>Stramenopiles</taxon>
        <taxon>Bigyra</taxon>
        <taxon>Labyrinthulomycetes</taxon>
        <taxon>Thraustochytrida</taxon>
        <taxon>Thraustochytriidae</taxon>
        <taxon>Hondaea</taxon>
    </lineage>
</organism>
<evidence type="ECO:0000313" key="13">
    <source>
        <dbReference type="Proteomes" id="UP000241890"/>
    </source>
</evidence>
<evidence type="ECO:0000313" key="12">
    <source>
        <dbReference type="EMBL" id="GBG32508.1"/>
    </source>
</evidence>
<dbReference type="GO" id="GO:0007033">
    <property type="term" value="P:vacuole organization"/>
    <property type="evidence" value="ECO:0007669"/>
    <property type="project" value="TreeGrafter"/>
</dbReference>
<evidence type="ECO:0000256" key="7">
    <source>
        <dbReference type="PROSITE-ProRule" id="PRU01006"/>
    </source>
</evidence>
<comment type="similarity">
    <text evidence="1">Belongs to the VPS18 family.</text>
</comment>
<dbReference type="InterPro" id="IPR000547">
    <property type="entry name" value="Clathrin_H-chain/VPS_repeat"/>
</dbReference>
<comment type="caution">
    <text evidence="12">The sequence shown here is derived from an EMBL/GenBank/DDBJ whole genome shotgun (WGS) entry which is preliminary data.</text>
</comment>
<name>A0A2R5GRX3_9STRA</name>
<protein>
    <submittedName>
        <fullName evidence="12">Vacuolar protein sorting-associated protein 18-like</fullName>
    </submittedName>
</protein>
<feature type="domain" description="Pep3/Vps18 RING C-terminal" evidence="11">
    <location>
        <begin position="1030"/>
        <end position="1085"/>
    </location>
</feature>
<dbReference type="GO" id="GO:0008270">
    <property type="term" value="F:zinc ion binding"/>
    <property type="evidence" value="ECO:0007669"/>
    <property type="project" value="UniProtKB-KW"/>
</dbReference>
<dbReference type="Pfam" id="PF05131">
    <property type="entry name" value="Pep3_Vps18"/>
    <property type="match status" value="1"/>
</dbReference>
<dbReference type="PANTHER" id="PTHR23323">
    <property type="entry name" value="VACUOLAR PROTEIN SORTING-ASSOCIATED PROTEIN"/>
    <property type="match status" value="1"/>
</dbReference>
<evidence type="ECO:0000256" key="9">
    <source>
        <dbReference type="SAM" id="MobiDB-lite"/>
    </source>
</evidence>
<evidence type="ECO:0000259" key="10">
    <source>
        <dbReference type="Pfam" id="PF05131"/>
    </source>
</evidence>
<keyword evidence="3" id="KW-0863">Zinc-finger</keyword>
<comment type="subcellular location">
    <subcellularLocation>
        <location evidence="6">Endomembrane system</location>
        <topology evidence="6">Peripheral membrane protein</topology>
        <orientation evidence="6">Cytoplasmic side</orientation>
    </subcellularLocation>
</comment>
<dbReference type="GO" id="GO:0005768">
    <property type="term" value="C:endosome"/>
    <property type="evidence" value="ECO:0007669"/>
    <property type="project" value="TreeGrafter"/>
</dbReference>
<gene>
    <name evidence="12" type="ORF">FCC1311_087332</name>
</gene>
<evidence type="ECO:0000256" key="5">
    <source>
        <dbReference type="ARBA" id="ARBA00023136"/>
    </source>
</evidence>
<dbReference type="GO" id="GO:0030897">
    <property type="term" value="C:HOPS complex"/>
    <property type="evidence" value="ECO:0007669"/>
    <property type="project" value="TreeGrafter"/>
</dbReference>
<evidence type="ECO:0000256" key="4">
    <source>
        <dbReference type="ARBA" id="ARBA00022833"/>
    </source>
</evidence>
<keyword evidence="8" id="KW-0175">Coiled coil</keyword>
<keyword evidence="5" id="KW-0472">Membrane</keyword>
<accession>A0A2R5GRX3</accession>
<dbReference type="InterPro" id="IPR058919">
    <property type="entry name" value="Pep3/Vps18_RING_C"/>
</dbReference>
<dbReference type="GO" id="GO:0006886">
    <property type="term" value="P:intracellular protein transport"/>
    <property type="evidence" value="ECO:0007669"/>
    <property type="project" value="UniProtKB-UniRule"/>
</dbReference>
<dbReference type="PROSITE" id="PS50236">
    <property type="entry name" value="CHCR"/>
    <property type="match status" value="1"/>
</dbReference>
<feature type="compositionally biased region" description="Low complexity" evidence="9">
    <location>
        <begin position="18"/>
        <end position="39"/>
    </location>
</feature>
<proteinExistence type="inferred from homology"/>
<evidence type="ECO:0000256" key="3">
    <source>
        <dbReference type="ARBA" id="ARBA00022771"/>
    </source>
</evidence>
<feature type="coiled-coil region" evidence="8">
    <location>
        <begin position="992"/>
        <end position="1019"/>
    </location>
</feature>
<evidence type="ECO:0000256" key="8">
    <source>
        <dbReference type="SAM" id="Coils"/>
    </source>
</evidence>
<dbReference type="GO" id="GO:0048284">
    <property type="term" value="P:organelle fusion"/>
    <property type="evidence" value="ECO:0007669"/>
    <property type="project" value="TreeGrafter"/>
</dbReference>
<dbReference type="EMBL" id="BEYU01000122">
    <property type="protein sequence ID" value="GBG32508.1"/>
    <property type="molecule type" value="Genomic_DNA"/>
</dbReference>
<dbReference type="GO" id="GO:0030674">
    <property type="term" value="F:protein-macromolecule adaptor activity"/>
    <property type="evidence" value="ECO:0007669"/>
    <property type="project" value="TreeGrafter"/>
</dbReference>
<evidence type="ECO:0000256" key="2">
    <source>
        <dbReference type="ARBA" id="ARBA00022723"/>
    </source>
</evidence>
<evidence type="ECO:0000259" key="11">
    <source>
        <dbReference type="Pfam" id="PF26148"/>
    </source>
</evidence>
<feature type="domain" description="Pep3/Vps18 beta-propeller" evidence="10">
    <location>
        <begin position="191"/>
        <end position="513"/>
    </location>
</feature>
<feature type="region of interest" description="Disordered" evidence="9">
    <location>
        <begin position="1"/>
        <end position="87"/>
    </location>
</feature>
<keyword evidence="2" id="KW-0479">Metal-binding</keyword>
<dbReference type="AlphaFoldDB" id="A0A2R5GRX3"/>
<dbReference type="Pfam" id="PF26148">
    <property type="entry name" value="VPS18_RING_C"/>
    <property type="match status" value="1"/>
</dbReference>
<dbReference type="InParanoid" id="A0A2R5GRX3"/>
<dbReference type="GO" id="GO:0007032">
    <property type="term" value="P:endosome organization"/>
    <property type="evidence" value="ECO:0007669"/>
    <property type="project" value="TreeGrafter"/>
</dbReference>
<sequence>MSLFDDWNADDSGRRAGARPAARAPPGATPTQPQRAAPTSSNPFADDDDEDHDVAHHNVQSASNVSKKDVTKPLRREGQDADGTNPFLQRAVSSNLSNTYDLRSQSSAGDLYGGEEVDVDEAEAAAAIEDDASAQPRFALEGVDWKIGLGAGVSSLRSMAAGGGSSLLIVTAGNGAGEQVWLWLAPHNRKVQVQLSSHDPKNNPVHKGFVCPRGFHAFLSLENGDNYYVNLAAAAASVASGSGPSGAATVKGRGPIQRLKDVVIESVGWDRDNQQRDSTGTLLLGTSRGGIWEISVDVSRGSKEKKNIQKVYQLGMSIPVSGLEVVRLPAQGAAGGTAWFVMAVTARLTRFYEFIGGPTLEAMFKQYEAPEHQSFRELPGDMAYAELRSFTPSTSARPTSFMLLSEAGLYIGALEYALERASVAERVTSRHNMVYFPQRISATGEELIGPPLSAVETEFHYVLLYPSWLIVLSKLNESVVHERRIDAGRLGATLGLVWDPARAAIFVCSKLDIQRLLVLNEDGHVWKLYLDQARAGDETKFELALQKCKTDAQRDRVLSLRADHHLATGEFQLAAQYFAASRRSFEEVALVFIDQQERAALRTYLLLKLGKLPASQTTQRTMIAVWLVEIFLEAITAAGSPSGVTGILDTPRDAYNDENDAEETSSEKQQTQVAFHDFLSEYAGALHPAKDAIYKLIASHGRDADFLAYAKINGDYERVVVRHTLRGRHDLAVETLATEGQAWRAMNADPPAAFVNIFYKYSPDLIEHCPKMLVDTWIDSSFLDPCKLIPAIVRFTQSPAGKDPAEAIRYLEHCVNVQDNQSEAIHNLLFSLYAAQKDDTALREFLQSPNRCFDLKYALRVCSEHEQTNAAVDIYSILGLYAEAVELALKVDLELAKLNADLAQDAATRRKLWLMIAEHEIKDAVAVYDHERAQQGKGDAKGEGDAASEVDPIRRALLILTESDALTIEDVLQFLPDVVAIGELKDEICRTLEHYGQEIDSLKSEMNEFTTAADAIREEINAQNETFMVVNPDYSCDLCGMPVLERAFYVFPCTHAFHSTCLLSEVGRHLGKDQQDKMERLRSYIDLQEGMESQSAATTVPLLPGDASLEGDASDLSRAAGMPGHRGDRLALSKTDREKLAMLDNFVAAACPFCGDLMIQSITEPFITEEEEQDADAWAV</sequence>
<keyword evidence="13" id="KW-1185">Reference proteome</keyword>
<dbReference type="GO" id="GO:0006904">
    <property type="term" value="P:vesicle docking involved in exocytosis"/>
    <property type="evidence" value="ECO:0007669"/>
    <property type="project" value="TreeGrafter"/>
</dbReference>
<dbReference type="InterPro" id="IPR007810">
    <property type="entry name" value="Pep3/Vps18_beta-prop"/>
</dbReference>
<evidence type="ECO:0000256" key="1">
    <source>
        <dbReference type="ARBA" id="ARBA00010454"/>
    </source>
</evidence>
<feature type="repeat" description="CHCR" evidence="7">
    <location>
        <begin position="779"/>
        <end position="929"/>
    </location>
</feature>
<dbReference type="Pfam" id="PF00637">
    <property type="entry name" value="Clathrin"/>
    <property type="match status" value="1"/>
</dbReference>
<reference evidence="12 13" key="1">
    <citation type="submission" date="2017-12" db="EMBL/GenBank/DDBJ databases">
        <title>Sequencing, de novo assembly and annotation of complete genome of a new Thraustochytrid species, strain FCC1311.</title>
        <authorList>
            <person name="Sedici K."/>
            <person name="Godart F."/>
            <person name="Aiese Cigliano R."/>
            <person name="Sanseverino W."/>
            <person name="Barakat M."/>
            <person name="Ortet P."/>
            <person name="Marechal E."/>
            <person name="Cagnac O."/>
            <person name="Amato A."/>
        </authorList>
    </citation>
    <scope>NUCLEOTIDE SEQUENCE [LARGE SCALE GENOMIC DNA]</scope>
</reference>
<dbReference type="OrthoDB" id="1845386at2759"/>
<feature type="compositionally biased region" description="Basic and acidic residues" evidence="9">
    <location>
        <begin position="66"/>
        <end position="79"/>
    </location>
</feature>
<dbReference type="PANTHER" id="PTHR23323:SF26">
    <property type="entry name" value="VACUOLAR PROTEIN SORTING-ASSOCIATED PROTEIN 18 HOMOLOG"/>
    <property type="match status" value="1"/>
</dbReference>
<keyword evidence="4" id="KW-0862">Zinc</keyword>
<dbReference type="InterPro" id="IPR055358">
    <property type="entry name" value="CHCR"/>
</dbReference>